<dbReference type="EMBL" id="CAJNOC010000445">
    <property type="protein sequence ID" value="CAF0762468.1"/>
    <property type="molecule type" value="Genomic_DNA"/>
</dbReference>
<reference evidence="1" key="1">
    <citation type="submission" date="2021-02" db="EMBL/GenBank/DDBJ databases">
        <authorList>
            <person name="Nowell W R."/>
        </authorList>
    </citation>
    <scope>NUCLEOTIDE SEQUENCE</scope>
    <source>
        <strain evidence="1">Ploen Becks lab</strain>
    </source>
</reference>
<gene>
    <name evidence="1" type="ORF">OXX778_LOCUS4508</name>
</gene>
<evidence type="ECO:0000313" key="2">
    <source>
        <dbReference type="Proteomes" id="UP000663879"/>
    </source>
</evidence>
<comment type="caution">
    <text evidence="1">The sequence shown here is derived from an EMBL/GenBank/DDBJ whole genome shotgun (WGS) entry which is preliminary data.</text>
</comment>
<accession>A0A813Q5N5</accession>
<dbReference type="AlphaFoldDB" id="A0A813Q5N5"/>
<protein>
    <submittedName>
        <fullName evidence="1">Uncharacterized protein</fullName>
    </submittedName>
</protein>
<name>A0A813Q5N5_9BILA</name>
<organism evidence="1 2">
    <name type="scientific">Brachionus calyciflorus</name>
    <dbReference type="NCBI Taxonomy" id="104777"/>
    <lineage>
        <taxon>Eukaryota</taxon>
        <taxon>Metazoa</taxon>
        <taxon>Spiralia</taxon>
        <taxon>Gnathifera</taxon>
        <taxon>Rotifera</taxon>
        <taxon>Eurotatoria</taxon>
        <taxon>Monogononta</taxon>
        <taxon>Pseudotrocha</taxon>
        <taxon>Ploima</taxon>
        <taxon>Brachionidae</taxon>
        <taxon>Brachionus</taxon>
    </lineage>
</organism>
<sequence>MFIEKFIEYFNENRNKRLFCFKTFFGETFAQQTPPSEKKILSLKNDFNQIVNQTKDAIIVNLYLNKTFPLTEQFRTSNVANIIYVFENENPTCSNYEAKLIFLLHLSKMKLSFEDFEIMFDKTGTIEIVKFESNDLIDLFSKIKSNPAILKALDCVVCDFIGKRVNEYDLDSISIEFFNSRIPGLNGFAGFKKVYVSSSRIEELKDEIEYREYPPDDGKVLLDLYFVQLILNEIIHVLIQIKKDNMNVSSHFKPDTNLEKYNVNENKSIQSNEIFCKSIIFNKKIDFHRTVDKKFGLNMIYLKEFYKDLIVNQLDVTFDIEASGVFVSKEPRCVMGVDIDQQSHVVFE</sequence>
<keyword evidence="2" id="KW-1185">Reference proteome</keyword>
<evidence type="ECO:0000313" key="1">
    <source>
        <dbReference type="EMBL" id="CAF0762468.1"/>
    </source>
</evidence>
<dbReference type="Proteomes" id="UP000663879">
    <property type="component" value="Unassembled WGS sequence"/>
</dbReference>
<proteinExistence type="predicted"/>
<dbReference type="OrthoDB" id="10155428at2759"/>